<feature type="region of interest" description="Disordered" evidence="1">
    <location>
        <begin position="311"/>
        <end position="428"/>
    </location>
</feature>
<dbReference type="EMBL" id="JBBBZM010000004">
    <property type="protein sequence ID" value="KAL0640328.1"/>
    <property type="molecule type" value="Genomic_DNA"/>
</dbReference>
<feature type="compositionally biased region" description="Basic and acidic residues" evidence="1">
    <location>
        <begin position="543"/>
        <end position="554"/>
    </location>
</feature>
<evidence type="ECO:0000313" key="3">
    <source>
        <dbReference type="Proteomes" id="UP001447188"/>
    </source>
</evidence>
<feature type="region of interest" description="Disordered" evidence="1">
    <location>
        <begin position="513"/>
        <end position="554"/>
    </location>
</feature>
<protein>
    <recommendedName>
        <fullName evidence="4">RNA-directed RNA polymerase</fullName>
    </recommendedName>
</protein>
<organism evidence="2 3">
    <name type="scientific">Discina gigas</name>
    <dbReference type="NCBI Taxonomy" id="1032678"/>
    <lineage>
        <taxon>Eukaryota</taxon>
        <taxon>Fungi</taxon>
        <taxon>Dikarya</taxon>
        <taxon>Ascomycota</taxon>
        <taxon>Pezizomycotina</taxon>
        <taxon>Pezizomycetes</taxon>
        <taxon>Pezizales</taxon>
        <taxon>Discinaceae</taxon>
        <taxon>Discina</taxon>
    </lineage>
</organism>
<reference evidence="2 3" key="1">
    <citation type="submission" date="2024-02" db="EMBL/GenBank/DDBJ databases">
        <title>Discinaceae phylogenomics.</title>
        <authorList>
            <person name="Dirks A.C."/>
            <person name="James T.Y."/>
        </authorList>
    </citation>
    <scope>NUCLEOTIDE SEQUENCE [LARGE SCALE GENOMIC DNA]</scope>
    <source>
        <strain evidence="2 3">ACD0624</strain>
    </source>
</reference>
<evidence type="ECO:0008006" key="4">
    <source>
        <dbReference type="Google" id="ProtNLM"/>
    </source>
</evidence>
<comment type="caution">
    <text evidence="2">The sequence shown here is derived from an EMBL/GenBank/DDBJ whole genome shotgun (WGS) entry which is preliminary data.</text>
</comment>
<accession>A0ABR3GWZ2</accession>
<feature type="compositionally biased region" description="Polar residues" evidence="1">
    <location>
        <begin position="452"/>
        <end position="466"/>
    </location>
</feature>
<evidence type="ECO:0000256" key="1">
    <source>
        <dbReference type="SAM" id="MobiDB-lite"/>
    </source>
</evidence>
<sequence length="932" mass="105189">MEQHLQGRSIIVTIRTVFEYGPEAVDRLINTYKQKKYSSHVECRFNPVNQSFVLEGDSGHSELAFYEFMDLIQQAINEETTKHRRPKEYAPIRRSKLTQLNSSAIMSSNDPKYAQNMTPLSLMPSDLTGGYTLTEFWEPQISKVDFTAMLHLHGGRPLTAEIAKVCNCAIYPNWEKRNVKIGANNRASIERAIKKLRKIEELFKRGFEPFSVTLVHPEEKRKFEFKLVSLDKQGELERTTVFPNSSKWYRYPTEKLYLIRMMEFSAVKERFVPCPIEVAPIWAAYTENGPGPRDWLNYTFNGWGSADMNPLLATVGPGSNDGGSDSGDNPDLTGFDPEDFVGQYNTPGAPSVVSGFTGVEEPPRGRKPSQAQPRADGGFDLGSRPHSVDERLSAPARSTIGSAVRRPKARAGKEPATADGTEDYTGQMSGYQTEVSSHYKDLASLHFDSVLGDTTNSSRLSRPSSVDTDDSELRPKLFEKHLGTGIELSARPPPKSNNKYGGFSDRIVEPKEMEPTTTRSVRTVRERKPMAENEVSGGSNSRPSEKKEKVSEVDTRKIRVTMNQKAPARKNLHDGADESPKSCARLINGGMKVLTTLLGLRSIITRDFTKYSANALIMSALGEVKLLLNLSDLGRVVMVDVPKAISKVTIDWQEWEHTLAKTDDMHPIFTDMVTSEFYDAEFVCDLKMSRAEILFSPDRLQRRVTYEFHCTHKGEHRIMEVDARTFEYTVYGDIQNFGTIHWACPLRAWDVRYNLSGAKSIPNESPVFKSLLESIYIPGDSEIPDISFLVRGREFQVNRVLVKRQTRRKTIQDRITLGNDIDLAVTEVQEMVIQRHKVVPEQFRAMARDRVSMMRAGLLHYKFSFIPNKIEKALQQNLNLEIGSEVNWTTDEMIGNPAEGKMLPGLQSLANTVLRKIDDIGYNNAISILEQQ</sequence>
<proteinExistence type="predicted"/>
<keyword evidence="3" id="KW-1185">Reference proteome</keyword>
<feature type="region of interest" description="Disordered" evidence="1">
    <location>
        <begin position="452"/>
        <end position="475"/>
    </location>
</feature>
<gene>
    <name evidence="2" type="ORF">Q9L58_000608</name>
</gene>
<name>A0ABR3GWZ2_9PEZI</name>
<dbReference type="Proteomes" id="UP001447188">
    <property type="component" value="Unassembled WGS sequence"/>
</dbReference>
<evidence type="ECO:0000313" key="2">
    <source>
        <dbReference type="EMBL" id="KAL0640328.1"/>
    </source>
</evidence>